<evidence type="ECO:0000256" key="1">
    <source>
        <dbReference type="ARBA" id="ARBA00004442"/>
    </source>
</evidence>
<keyword evidence="6" id="KW-0472">Membrane</keyword>
<dbReference type="HOGENOM" id="CLU_663579_0_0_0"/>
<keyword evidence="4" id="KW-1134">Transmembrane beta strand</keyword>
<dbReference type="Gene3D" id="1.20.1600.10">
    <property type="entry name" value="Outer membrane efflux proteins (OEP)"/>
    <property type="match status" value="1"/>
</dbReference>
<sequence length="414" mass="44004">MRRLLAIGVLLLPALAFSPQEALGYHSPELAAAQERVEAAQARLEALRLGLSGSLNAGRQLWSAGEWSYGVTLTYQVAGFQGVQALRNLEAARTQLQSVRRSGIQRALLAHARLWEAEALARAAALRSEAARQRLAEIERKAGLGAVSSTDQEEARLTQSEVMIAARRAQSNLQGAQAEVSALGFGGDAAAVVLSFTLPETAPQSTPSYRDAVLALQLAEAQATEAKRALFPQVSLRGQFLGQDATVGLGLTAQGLGWPSASLQVTAPTELPSLPPGTPIPGLGEWRFTLSAVIALEPSRIADLRSLEAERTAAAVRLSALENDLARQLTQARQNAHLAQESLGLAGERLKLARRKRELAETRAQSGAASPLEVLEAQAQEAEAEGRLAAAWRAYIEAIGAYLDLAGADWEVTP</sequence>
<dbReference type="PANTHER" id="PTHR30026:SF20">
    <property type="entry name" value="OUTER MEMBRANE PROTEIN TOLC"/>
    <property type="match status" value="1"/>
</dbReference>
<dbReference type="KEGG" id="msv:Mesil_0799"/>
<dbReference type="GO" id="GO:1990281">
    <property type="term" value="C:efflux pump complex"/>
    <property type="evidence" value="ECO:0007669"/>
    <property type="project" value="TreeGrafter"/>
</dbReference>
<dbReference type="Proteomes" id="UP000001916">
    <property type="component" value="Chromosome"/>
</dbReference>
<feature type="chain" id="PRO_5003093062" evidence="8">
    <location>
        <begin position="23"/>
        <end position="414"/>
    </location>
</feature>
<dbReference type="GO" id="GO:0009279">
    <property type="term" value="C:cell outer membrane"/>
    <property type="evidence" value="ECO:0007669"/>
    <property type="project" value="UniProtKB-SubCell"/>
</dbReference>
<accession>D7BBR6</accession>
<feature type="signal peptide" evidence="8">
    <location>
        <begin position="1"/>
        <end position="22"/>
    </location>
</feature>
<evidence type="ECO:0000256" key="5">
    <source>
        <dbReference type="ARBA" id="ARBA00022692"/>
    </source>
</evidence>
<organism evidence="9 10">
    <name type="scientific">Allomeiothermus silvanus (strain ATCC 700542 / DSM 9946 / NBRC 106475 / NCIMB 13440 / VI-R2)</name>
    <name type="common">Thermus silvanus</name>
    <dbReference type="NCBI Taxonomy" id="526227"/>
    <lineage>
        <taxon>Bacteria</taxon>
        <taxon>Thermotogati</taxon>
        <taxon>Deinococcota</taxon>
        <taxon>Deinococci</taxon>
        <taxon>Thermales</taxon>
        <taxon>Thermaceae</taxon>
        <taxon>Allomeiothermus</taxon>
    </lineage>
</organism>
<dbReference type="EMBL" id="CP002042">
    <property type="protein sequence ID" value="ADH62712.1"/>
    <property type="molecule type" value="Genomic_DNA"/>
</dbReference>
<dbReference type="Pfam" id="PF02321">
    <property type="entry name" value="OEP"/>
    <property type="match status" value="1"/>
</dbReference>
<protein>
    <submittedName>
        <fullName evidence="9">Outer membrane efflux protein</fullName>
    </submittedName>
</protein>
<evidence type="ECO:0000256" key="4">
    <source>
        <dbReference type="ARBA" id="ARBA00022452"/>
    </source>
</evidence>
<keyword evidence="10" id="KW-1185">Reference proteome</keyword>
<dbReference type="InterPro" id="IPR003423">
    <property type="entry name" value="OMP_efflux"/>
</dbReference>
<dbReference type="AlphaFoldDB" id="D7BBR6"/>
<keyword evidence="3" id="KW-0813">Transport</keyword>
<dbReference type="PANTHER" id="PTHR30026">
    <property type="entry name" value="OUTER MEMBRANE PROTEIN TOLC"/>
    <property type="match status" value="1"/>
</dbReference>
<evidence type="ECO:0000313" key="10">
    <source>
        <dbReference type="Proteomes" id="UP000001916"/>
    </source>
</evidence>
<keyword evidence="7" id="KW-0998">Cell outer membrane</keyword>
<name>D7BBR6_ALLS1</name>
<gene>
    <name evidence="9" type="ordered locus">Mesil_0799</name>
</gene>
<comment type="subcellular location">
    <subcellularLocation>
        <location evidence="1">Cell outer membrane</location>
    </subcellularLocation>
</comment>
<dbReference type="SUPFAM" id="SSF56954">
    <property type="entry name" value="Outer membrane efflux proteins (OEP)"/>
    <property type="match status" value="1"/>
</dbReference>
<evidence type="ECO:0000313" key="9">
    <source>
        <dbReference type="EMBL" id="ADH62712.1"/>
    </source>
</evidence>
<dbReference type="OrthoDB" id="9958299at2"/>
<evidence type="ECO:0000256" key="8">
    <source>
        <dbReference type="SAM" id="SignalP"/>
    </source>
</evidence>
<dbReference type="InterPro" id="IPR051906">
    <property type="entry name" value="TolC-like"/>
</dbReference>
<dbReference type="GO" id="GO:0015288">
    <property type="term" value="F:porin activity"/>
    <property type="evidence" value="ECO:0007669"/>
    <property type="project" value="TreeGrafter"/>
</dbReference>
<keyword evidence="8" id="KW-0732">Signal</keyword>
<evidence type="ECO:0000256" key="3">
    <source>
        <dbReference type="ARBA" id="ARBA00022448"/>
    </source>
</evidence>
<comment type="similarity">
    <text evidence="2">Belongs to the outer membrane factor (OMF) (TC 1.B.17) family.</text>
</comment>
<dbReference type="eggNOG" id="COG1538">
    <property type="taxonomic scope" value="Bacteria"/>
</dbReference>
<dbReference type="STRING" id="526227.Mesil_0799"/>
<evidence type="ECO:0000256" key="6">
    <source>
        <dbReference type="ARBA" id="ARBA00023136"/>
    </source>
</evidence>
<keyword evidence="5" id="KW-0812">Transmembrane</keyword>
<dbReference type="GO" id="GO:0015562">
    <property type="term" value="F:efflux transmembrane transporter activity"/>
    <property type="evidence" value="ECO:0007669"/>
    <property type="project" value="InterPro"/>
</dbReference>
<evidence type="ECO:0000256" key="7">
    <source>
        <dbReference type="ARBA" id="ARBA00023237"/>
    </source>
</evidence>
<evidence type="ECO:0000256" key="2">
    <source>
        <dbReference type="ARBA" id="ARBA00007613"/>
    </source>
</evidence>
<reference evidence="9 10" key="1">
    <citation type="journal article" date="2010" name="Stand. Genomic Sci.">
        <title>Complete genome sequence of Meiothermus silvanus type strain (VI-R2).</title>
        <authorList>
            <person name="Sikorski J."/>
            <person name="Tindall B.J."/>
            <person name="Lowry S."/>
            <person name="Lucas S."/>
            <person name="Nolan M."/>
            <person name="Copeland A."/>
            <person name="Glavina Del Rio T."/>
            <person name="Tice H."/>
            <person name="Cheng J.F."/>
            <person name="Han C."/>
            <person name="Pitluck S."/>
            <person name="Liolios K."/>
            <person name="Ivanova N."/>
            <person name="Mavromatis K."/>
            <person name="Mikhailova N."/>
            <person name="Pati A."/>
            <person name="Goodwin L."/>
            <person name="Chen A."/>
            <person name="Palaniappan K."/>
            <person name="Land M."/>
            <person name="Hauser L."/>
            <person name="Chang Y.J."/>
            <person name="Jeffries C.D."/>
            <person name="Rohde M."/>
            <person name="Goker M."/>
            <person name="Woyke T."/>
            <person name="Bristow J."/>
            <person name="Eisen J.A."/>
            <person name="Markowitz V."/>
            <person name="Hugenholtz P."/>
            <person name="Kyrpides N.C."/>
            <person name="Klenk H.P."/>
            <person name="Lapidus A."/>
        </authorList>
    </citation>
    <scope>NUCLEOTIDE SEQUENCE [LARGE SCALE GENOMIC DNA]</scope>
    <source>
        <strain evidence="10">ATCC 700542 / DSM 9946 / VI-R2</strain>
    </source>
</reference>
<proteinExistence type="inferred from homology"/>
<dbReference type="RefSeq" id="WP_013157300.1">
    <property type="nucleotide sequence ID" value="NC_014212.1"/>
</dbReference>